<dbReference type="EMBL" id="PVQB02000145">
    <property type="protein sequence ID" value="KAF4342375.1"/>
    <property type="molecule type" value="Genomic_DNA"/>
</dbReference>
<organism evidence="3 4">
    <name type="scientific">Fusarium beomiforme</name>
    <dbReference type="NCBI Taxonomy" id="44412"/>
    <lineage>
        <taxon>Eukaryota</taxon>
        <taxon>Fungi</taxon>
        <taxon>Dikarya</taxon>
        <taxon>Ascomycota</taxon>
        <taxon>Pezizomycotina</taxon>
        <taxon>Sordariomycetes</taxon>
        <taxon>Hypocreomycetidae</taxon>
        <taxon>Hypocreales</taxon>
        <taxon>Nectriaceae</taxon>
        <taxon>Fusarium</taxon>
        <taxon>Fusarium burgessii species complex</taxon>
    </lineage>
</organism>
<accession>A0A9P5AP74</accession>
<keyword evidence="4" id="KW-1185">Reference proteome</keyword>
<name>A0A9P5AP74_9HYPO</name>
<dbReference type="SUPFAM" id="SSF160443">
    <property type="entry name" value="SMR domain-like"/>
    <property type="match status" value="1"/>
</dbReference>
<dbReference type="PANTHER" id="PTHR47417">
    <property type="entry name" value="SMR DOMAIN-CONTAINING PROTEIN YPL199C"/>
    <property type="match status" value="1"/>
</dbReference>
<dbReference type="InterPro" id="IPR002625">
    <property type="entry name" value="Smr_dom"/>
</dbReference>
<comment type="caution">
    <text evidence="3">The sequence shown here is derived from an EMBL/GenBank/DDBJ whole genome shotgun (WGS) entry which is preliminary data.</text>
</comment>
<reference evidence="3" key="1">
    <citation type="journal article" date="2017" name="Mycologia">
        <title>Fusarium algeriense, sp. nov., a novel toxigenic crown rot pathogen of durum wheat from Algeria is nested in the Fusarium burgessii species complex.</title>
        <authorList>
            <person name="Laraba I."/>
            <person name="Keddad A."/>
            <person name="Boureghda H."/>
            <person name="Abdallah N."/>
            <person name="Vaughan M.M."/>
            <person name="Proctor R.H."/>
            <person name="Busman M."/>
            <person name="O'Donnell K."/>
        </authorList>
    </citation>
    <scope>NUCLEOTIDE SEQUENCE</scope>
    <source>
        <strain evidence="3">NRRL 25174</strain>
    </source>
</reference>
<evidence type="ECO:0000259" key="2">
    <source>
        <dbReference type="PROSITE" id="PS50828"/>
    </source>
</evidence>
<dbReference type="Gene3D" id="3.30.1370.110">
    <property type="match status" value="1"/>
</dbReference>
<dbReference type="PANTHER" id="PTHR47417:SF1">
    <property type="entry name" value="SMR DOMAIN-CONTAINING PROTEIN YPL199C"/>
    <property type="match status" value="1"/>
</dbReference>
<feature type="domain" description="Smr" evidence="2">
    <location>
        <begin position="120"/>
        <end position="196"/>
    </location>
</feature>
<evidence type="ECO:0000313" key="3">
    <source>
        <dbReference type="EMBL" id="KAF4342375.1"/>
    </source>
</evidence>
<dbReference type="SMART" id="SM00463">
    <property type="entry name" value="SMR"/>
    <property type="match status" value="1"/>
</dbReference>
<reference evidence="3" key="2">
    <citation type="submission" date="2020-02" db="EMBL/GenBank/DDBJ databases">
        <title>Identification and distribution of gene clusters putatively required for synthesis of sphingolipid metabolism inhibitors in phylogenetically diverse species of the filamentous fungus Fusarium.</title>
        <authorList>
            <person name="Kim H.-S."/>
            <person name="Busman M."/>
            <person name="Brown D.W."/>
            <person name="Divon H."/>
            <person name="Uhlig S."/>
            <person name="Proctor R.H."/>
        </authorList>
    </citation>
    <scope>NUCLEOTIDE SEQUENCE</scope>
    <source>
        <strain evidence="3">NRRL 25174</strain>
    </source>
</reference>
<dbReference type="Proteomes" id="UP000730481">
    <property type="component" value="Unassembled WGS sequence"/>
</dbReference>
<dbReference type="SMART" id="SM01162">
    <property type="entry name" value="DUF1771"/>
    <property type="match status" value="1"/>
</dbReference>
<evidence type="ECO:0000256" key="1">
    <source>
        <dbReference type="SAM" id="MobiDB-lite"/>
    </source>
</evidence>
<dbReference type="InterPro" id="IPR036063">
    <property type="entry name" value="Smr_dom_sf"/>
</dbReference>
<dbReference type="OrthoDB" id="3231855at2759"/>
<sequence>MGVVVVVCAGIGNATIRCTTLSSETFNTDDWIWLAFAHGDDDIEQEYDRLRDLARAEAEKRNDCFARSRQAYEDGDGAGAKELSNQGKAHAARMDDYNQQAADFIFRENNASGRVEADSIDLHGLYVEEAERILEERIRADQANGQTHLYAIVGKGHHSAGGVQKLKPKVEELCQELGLRYETDEENTGRIIINLQGGEPVPPSGGYGGHHGEQQHHQPQHHQQEQQNNDVGQIVPWILKKLEKACCVVM</sequence>
<feature type="region of interest" description="Disordered" evidence="1">
    <location>
        <begin position="195"/>
        <end position="228"/>
    </location>
</feature>
<dbReference type="Pfam" id="PF01713">
    <property type="entry name" value="Smr"/>
    <property type="match status" value="1"/>
</dbReference>
<gene>
    <name evidence="3" type="ORF">FBEOM_3702</name>
</gene>
<protein>
    <submittedName>
        <fullName evidence="3">Nuclear WD PRL1</fullName>
    </submittedName>
</protein>
<evidence type="ECO:0000313" key="4">
    <source>
        <dbReference type="Proteomes" id="UP000730481"/>
    </source>
</evidence>
<proteinExistence type="predicted"/>
<dbReference type="PROSITE" id="PS50828">
    <property type="entry name" value="SMR"/>
    <property type="match status" value="1"/>
</dbReference>
<dbReference type="InterPro" id="IPR053020">
    <property type="entry name" value="Smr_domain_protein"/>
</dbReference>
<dbReference type="Pfam" id="PF08590">
    <property type="entry name" value="DUF1771"/>
    <property type="match status" value="1"/>
</dbReference>
<dbReference type="AlphaFoldDB" id="A0A9P5AP74"/>
<dbReference type="InterPro" id="IPR013899">
    <property type="entry name" value="DUF1771"/>
</dbReference>